<protein>
    <recommendedName>
        <fullName evidence="4 12">Cell division protein FtsX</fullName>
    </recommendedName>
</protein>
<dbReference type="Pfam" id="PF02687">
    <property type="entry name" value="FtsX"/>
    <property type="match status" value="1"/>
</dbReference>
<dbReference type="NCBIfam" id="NF038347">
    <property type="entry name" value="FtsX_Gpos"/>
    <property type="match status" value="1"/>
</dbReference>
<dbReference type="InterPro" id="IPR004513">
    <property type="entry name" value="FtsX"/>
</dbReference>
<feature type="domain" description="ABC3 transporter permease C-terminal" evidence="14">
    <location>
        <begin position="186"/>
        <end position="296"/>
    </location>
</feature>
<dbReference type="InterPro" id="IPR047590">
    <property type="entry name" value="FtsX_proteobact-type"/>
</dbReference>
<proteinExistence type="inferred from homology"/>
<evidence type="ECO:0000313" key="16">
    <source>
        <dbReference type="EMBL" id="ERT58380.1"/>
    </source>
</evidence>
<organism evidence="16 17">
    <name type="scientific">Megasphaera vaginalis</name>
    <name type="common">ex Srinivasan et al. 2021</name>
    <dbReference type="NCBI Taxonomy" id="1111454"/>
    <lineage>
        <taxon>Bacteria</taxon>
        <taxon>Bacillati</taxon>
        <taxon>Bacillota</taxon>
        <taxon>Negativicutes</taxon>
        <taxon>Veillonellales</taxon>
        <taxon>Veillonellaceae</taxon>
        <taxon>Megasphaera</taxon>
    </lineage>
</organism>
<gene>
    <name evidence="16" type="ORF">HMPREF1250_1117</name>
</gene>
<sequence length="306" mass="34200">MFATNSEGGTAMKIRTMRYYISEALTSFWRNSFMSVASIATVALALFILGLFSLMAANLDYFAENLESQVQISVYLKDGLTTDQVMAVGKELKQLSDVKEITFTNKDQAMERLKERMKDQPGILDALDGKNPLPTSYEITFSNPDAVKKAAEKAAAIPGVESTHYAQEIIEQLFQITTVIRWGGIALIVFLACATLFIISNTIRLTVFARRREIAIMKYVGATNWFIRWPFLLEGLLLGFIGGLIADMALFQFYRFVLTEVHVSLAFLPLVSMYPFIYQLGGSLLLISMIIGAIGSTISLKRYMKV</sequence>
<evidence type="ECO:0000256" key="11">
    <source>
        <dbReference type="ARBA" id="ARBA00023306"/>
    </source>
</evidence>
<evidence type="ECO:0000313" key="17">
    <source>
        <dbReference type="Proteomes" id="UP000017090"/>
    </source>
</evidence>
<feature type="transmembrane region" description="Helical" evidence="13">
    <location>
        <begin position="226"/>
        <end position="246"/>
    </location>
</feature>
<reference evidence="16 17" key="1">
    <citation type="submission" date="2013-09" db="EMBL/GenBank/DDBJ databases">
        <authorList>
            <person name="Durkin A.S."/>
            <person name="Haft D.R."/>
            <person name="McCorrison J."/>
            <person name="Torralba M."/>
            <person name="Gillis M."/>
            <person name="Haft D.H."/>
            <person name="Methe B."/>
            <person name="Sutton G."/>
            <person name="Nelson K.E."/>
        </authorList>
    </citation>
    <scope>NUCLEOTIDE SEQUENCE [LARGE SCALE GENOMIC DNA]</scope>
    <source>
        <strain evidence="16 17">BV3C16-1</strain>
    </source>
</reference>
<keyword evidence="7 12" id="KW-0132">Cell division</keyword>
<dbReference type="STRING" id="1111454.HMPREF1250_1117"/>
<keyword evidence="10 12" id="KW-0472">Membrane</keyword>
<evidence type="ECO:0000256" key="5">
    <source>
        <dbReference type="ARBA" id="ARBA00022475"/>
    </source>
</evidence>
<evidence type="ECO:0000256" key="6">
    <source>
        <dbReference type="ARBA" id="ARBA00022519"/>
    </source>
</evidence>
<dbReference type="NCBIfam" id="TIGR00439">
    <property type="entry name" value="FtsX_Gneg"/>
    <property type="match status" value="1"/>
</dbReference>
<dbReference type="InterPro" id="IPR040690">
    <property type="entry name" value="FtsX_ECD"/>
</dbReference>
<dbReference type="PANTHER" id="PTHR47755:SF1">
    <property type="entry name" value="CELL DIVISION PROTEIN FTSX"/>
    <property type="match status" value="1"/>
</dbReference>
<dbReference type="InterPro" id="IPR003838">
    <property type="entry name" value="ABC3_permease_C"/>
</dbReference>
<dbReference type="GO" id="GO:0005886">
    <property type="term" value="C:plasma membrane"/>
    <property type="evidence" value="ECO:0007669"/>
    <property type="project" value="UniProtKB-SubCell"/>
</dbReference>
<keyword evidence="9 13" id="KW-1133">Transmembrane helix</keyword>
<comment type="caution">
    <text evidence="16">The sequence shown here is derived from an EMBL/GenBank/DDBJ whole genome shotgun (WGS) entry which is preliminary data.</text>
</comment>
<dbReference type="EMBL" id="AWXA01000043">
    <property type="protein sequence ID" value="ERT58380.1"/>
    <property type="molecule type" value="Genomic_DNA"/>
</dbReference>
<keyword evidence="8 13" id="KW-0812">Transmembrane</keyword>
<evidence type="ECO:0000256" key="1">
    <source>
        <dbReference type="ARBA" id="ARBA00004429"/>
    </source>
</evidence>
<evidence type="ECO:0000256" key="4">
    <source>
        <dbReference type="ARBA" id="ARBA00021907"/>
    </source>
</evidence>
<dbReference type="eggNOG" id="COG2177">
    <property type="taxonomic scope" value="Bacteria"/>
</dbReference>
<evidence type="ECO:0000256" key="7">
    <source>
        <dbReference type="ARBA" id="ARBA00022618"/>
    </source>
</evidence>
<evidence type="ECO:0000256" key="10">
    <source>
        <dbReference type="ARBA" id="ARBA00023136"/>
    </source>
</evidence>
<evidence type="ECO:0000256" key="3">
    <source>
        <dbReference type="ARBA" id="ARBA00011160"/>
    </source>
</evidence>
<accession>U7UGA6</accession>
<comment type="subcellular location">
    <subcellularLocation>
        <location evidence="1">Cell inner membrane</location>
        <topology evidence="1">Multi-pass membrane protein</topology>
    </subcellularLocation>
    <subcellularLocation>
        <location evidence="12">Cell membrane</location>
    </subcellularLocation>
</comment>
<evidence type="ECO:0000256" key="8">
    <source>
        <dbReference type="ARBA" id="ARBA00022692"/>
    </source>
</evidence>
<evidence type="ECO:0000259" key="14">
    <source>
        <dbReference type="Pfam" id="PF02687"/>
    </source>
</evidence>
<keyword evidence="6" id="KW-0997">Cell inner membrane</keyword>
<keyword evidence="17" id="KW-1185">Reference proteome</keyword>
<dbReference type="AlphaFoldDB" id="U7UGA6"/>
<evidence type="ECO:0000256" key="12">
    <source>
        <dbReference type="PIRNR" id="PIRNR003097"/>
    </source>
</evidence>
<dbReference type="Proteomes" id="UP000017090">
    <property type="component" value="Unassembled WGS sequence"/>
</dbReference>
<dbReference type="PIRSF" id="PIRSF003097">
    <property type="entry name" value="FtsX"/>
    <property type="match status" value="1"/>
</dbReference>
<keyword evidence="11 12" id="KW-0131">Cell cycle</keyword>
<dbReference type="GO" id="GO:0051301">
    <property type="term" value="P:cell division"/>
    <property type="evidence" value="ECO:0007669"/>
    <property type="project" value="UniProtKB-KW"/>
</dbReference>
<comment type="function">
    <text evidence="12">Part of the ABC transporter FtsEX involved in asymmetric cellular division facilitating the initiation of sporulation.</text>
</comment>
<dbReference type="Gene3D" id="3.30.70.3040">
    <property type="match status" value="1"/>
</dbReference>
<evidence type="ECO:0000256" key="9">
    <source>
        <dbReference type="ARBA" id="ARBA00022989"/>
    </source>
</evidence>
<keyword evidence="5 12" id="KW-1003">Cell membrane</keyword>
<evidence type="ECO:0000259" key="15">
    <source>
        <dbReference type="Pfam" id="PF18075"/>
    </source>
</evidence>
<dbReference type="PATRIC" id="fig|1111454.3.peg.1661"/>
<dbReference type="PANTHER" id="PTHR47755">
    <property type="entry name" value="CELL DIVISION PROTEIN FTSX"/>
    <property type="match status" value="1"/>
</dbReference>
<dbReference type="InterPro" id="IPR058204">
    <property type="entry name" value="FtsX_firmicutes-type"/>
</dbReference>
<dbReference type="Pfam" id="PF18075">
    <property type="entry name" value="FtsX_ECD"/>
    <property type="match status" value="1"/>
</dbReference>
<comment type="similarity">
    <text evidence="2 12">Belongs to the ABC-4 integral membrane protein family. FtsX subfamily.</text>
</comment>
<comment type="subunit">
    <text evidence="3">Forms a membrane-associated complex with FtsE.</text>
</comment>
<feature type="transmembrane region" description="Helical" evidence="13">
    <location>
        <begin position="179"/>
        <end position="199"/>
    </location>
</feature>
<evidence type="ECO:0000256" key="2">
    <source>
        <dbReference type="ARBA" id="ARBA00007379"/>
    </source>
</evidence>
<feature type="transmembrane region" description="Helical" evidence="13">
    <location>
        <begin position="33"/>
        <end position="57"/>
    </location>
</feature>
<feature type="domain" description="FtsX extracellular" evidence="15">
    <location>
        <begin position="70"/>
        <end position="162"/>
    </location>
</feature>
<feature type="transmembrane region" description="Helical" evidence="13">
    <location>
        <begin position="277"/>
        <end position="300"/>
    </location>
</feature>
<name>U7UGA6_9FIRM</name>
<evidence type="ECO:0000256" key="13">
    <source>
        <dbReference type="SAM" id="Phobius"/>
    </source>
</evidence>